<evidence type="ECO:0000313" key="6">
    <source>
        <dbReference type="EMBL" id="KAJ2794591.1"/>
    </source>
</evidence>
<dbReference type="Proteomes" id="UP001140094">
    <property type="component" value="Unassembled WGS sequence"/>
</dbReference>
<evidence type="ECO:0000256" key="4">
    <source>
        <dbReference type="ARBA" id="ARBA00022840"/>
    </source>
</evidence>
<feature type="compositionally biased region" description="Polar residues" evidence="5">
    <location>
        <begin position="444"/>
        <end position="462"/>
    </location>
</feature>
<comment type="caution">
    <text evidence="6">The sequence shown here is derived from an EMBL/GenBank/DDBJ whole genome shotgun (WGS) entry which is preliminary data.</text>
</comment>
<proteinExistence type="predicted"/>
<keyword evidence="4" id="KW-0067">ATP-binding</keyword>
<gene>
    <name evidence="6" type="ORF">H4R20_006174</name>
</gene>
<dbReference type="AlphaFoldDB" id="A0A9W8HNF7"/>
<comment type="subcellular location">
    <subcellularLocation>
        <location evidence="1">Nucleus</location>
    </subcellularLocation>
</comment>
<feature type="compositionally biased region" description="Basic and acidic residues" evidence="5">
    <location>
        <begin position="475"/>
        <end position="484"/>
    </location>
</feature>
<organism evidence="6 7">
    <name type="scientific">Coemansia guatemalensis</name>
    <dbReference type="NCBI Taxonomy" id="2761395"/>
    <lineage>
        <taxon>Eukaryota</taxon>
        <taxon>Fungi</taxon>
        <taxon>Fungi incertae sedis</taxon>
        <taxon>Zoopagomycota</taxon>
        <taxon>Kickxellomycotina</taxon>
        <taxon>Kickxellomycetes</taxon>
        <taxon>Kickxellales</taxon>
        <taxon>Kickxellaceae</taxon>
        <taxon>Coemansia</taxon>
    </lineage>
</organism>
<keyword evidence="3" id="KW-0347">Helicase</keyword>
<feature type="non-terminal residue" evidence="6">
    <location>
        <position position="484"/>
    </location>
</feature>
<feature type="compositionally biased region" description="Basic and acidic residues" evidence="5">
    <location>
        <begin position="383"/>
        <end position="396"/>
    </location>
</feature>
<feature type="compositionally biased region" description="Low complexity" evidence="5">
    <location>
        <begin position="41"/>
        <end position="50"/>
    </location>
</feature>
<feature type="compositionally biased region" description="Low complexity" evidence="5">
    <location>
        <begin position="83"/>
        <end position="97"/>
    </location>
</feature>
<sequence length="484" mass="54290">MTANSVRARRRGRPPGKHSTSRTQPAAKRPRLDSPSPADNATATATASATRGRRRTLRSSGKQSDQVLSTPLKEVPTNKSPMSATTTVTPSPTTPATPTAATLVCPSLFVRHAAPPKKSDVARLDKYLRSSVTLPDDTVLSSLPQPKVLRRAPGAMTAPTSQQQPDQLTERELTERMRTRLDEWVAETARRLYRISQLRRQGMLRDSEYAAEAPHPFPLLLPPPLPEPAERAREPPRRKTSWDQLLTDAVDRHRELTAISRRRCAVLRKRARQIAREDDQRKACQGIFRDPELAAQAELEQKRRLAKWTAQQVLRKWAYVRSIVDEQRLAHEEEVRSREDKRVLFDMLQRSTRLLAEQRAEHLTSDGEDSEGTVASDSLSMDHQSEQDDQSQHDDQSEPDDQLEQDVQSESSDGSSDKSSLLSDDEMAGLAEDQDIPMEALLESHQQMQQSEDAMPKSLTTPPSSPGIEVLAEQQKPEHVIPQP</sequence>
<evidence type="ECO:0000256" key="5">
    <source>
        <dbReference type="SAM" id="MobiDB-lite"/>
    </source>
</evidence>
<protein>
    <recommendedName>
        <fullName evidence="8">HSA domain-containing protein</fullName>
    </recommendedName>
</protein>
<evidence type="ECO:0000256" key="3">
    <source>
        <dbReference type="ARBA" id="ARBA00022806"/>
    </source>
</evidence>
<feature type="compositionally biased region" description="Basic and acidic residues" evidence="5">
    <location>
        <begin position="228"/>
        <end position="240"/>
    </location>
</feature>
<feature type="compositionally biased region" description="Acidic residues" evidence="5">
    <location>
        <begin position="423"/>
        <end position="436"/>
    </location>
</feature>
<dbReference type="OrthoDB" id="5599669at2759"/>
<keyword evidence="3" id="KW-0378">Hydrolase</keyword>
<accession>A0A9W8HNF7</accession>
<evidence type="ECO:0000313" key="7">
    <source>
        <dbReference type="Proteomes" id="UP001140094"/>
    </source>
</evidence>
<dbReference type="GO" id="GO:0006338">
    <property type="term" value="P:chromatin remodeling"/>
    <property type="evidence" value="ECO:0007669"/>
    <property type="project" value="TreeGrafter"/>
</dbReference>
<dbReference type="GO" id="GO:0042393">
    <property type="term" value="F:histone binding"/>
    <property type="evidence" value="ECO:0007669"/>
    <property type="project" value="TreeGrafter"/>
</dbReference>
<feature type="region of interest" description="Disordered" evidence="5">
    <location>
        <begin position="219"/>
        <end position="240"/>
    </location>
</feature>
<evidence type="ECO:0008006" key="8">
    <source>
        <dbReference type="Google" id="ProtNLM"/>
    </source>
</evidence>
<dbReference type="GO" id="GO:0003677">
    <property type="term" value="F:DNA binding"/>
    <property type="evidence" value="ECO:0007669"/>
    <property type="project" value="UniProtKB-KW"/>
</dbReference>
<name>A0A9W8HNF7_9FUNG</name>
<evidence type="ECO:0000256" key="2">
    <source>
        <dbReference type="ARBA" id="ARBA00022741"/>
    </source>
</evidence>
<feature type="compositionally biased region" description="Basic residues" evidence="5">
    <location>
        <begin position="7"/>
        <end position="20"/>
    </location>
</feature>
<evidence type="ECO:0000256" key="1">
    <source>
        <dbReference type="ARBA" id="ARBA00004123"/>
    </source>
</evidence>
<dbReference type="PANTHER" id="PTHR45685">
    <property type="entry name" value="HELICASE SRCAP-RELATED"/>
    <property type="match status" value="1"/>
</dbReference>
<dbReference type="GO" id="GO:0005524">
    <property type="term" value="F:ATP binding"/>
    <property type="evidence" value="ECO:0007669"/>
    <property type="project" value="UniProtKB-KW"/>
</dbReference>
<dbReference type="PANTHER" id="PTHR45685:SF1">
    <property type="entry name" value="HELICASE SRCAP"/>
    <property type="match status" value="1"/>
</dbReference>
<feature type="compositionally biased region" description="Low complexity" evidence="5">
    <location>
        <begin position="409"/>
        <end position="422"/>
    </location>
</feature>
<dbReference type="GO" id="GO:0004386">
    <property type="term" value="F:helicase activity"/>
    <property type="evidence" value="ECO:0007669"/>
    <property type="project" value="UniProtKB-KW"/>
</dbReference>
<dbReference type="EMBL" id="JANBUO010002482">
    <property type="protein sequence ID" value="KAJ2794591.1"/>
    <property type="molecule type" value="Genomic_DNA"/>
</dbReference>
<keyword evidence="7" id="KW-1185">Reference proteome</keyword>
<keyword evidence="2" id="KW-0547">Nucleotide-binding</keyword>
<dbReference type="GO" id="GO:0016887">
    <property type="term" value="F:ATP hydrolysis activity"/>
    <property type="evidence" value="ECO:0007669"/>
    <property type="project" value="TreeGrafter"/>
</dbReference>
<dbReference type="GO" id="GO:0000812">
    <property type="term" value="C:Swr1 complex"/>
    <property type="evidence" value="ECO:0007669"/>
    <property type="project" value="TreeGrafter"/>
</dbReference>
<dbReference type="InterPro" id="IPR050520">
    <property type="entry name" value="INO80/SWR1_helicase"/>
</dbReference>
<feature type="region of interest" description="Disordered" evidence="5">
    <location>
        <begin position="359"/>
        <end position="484"/>
    </location>
</feature>
<feature type="region of interest" description="Disordered" evidence="5">
    <location>
        <begin position="1"/>
        <end position="97"/>
    </location>
</feature>
<reference evidence="6" key="1">
    <citation type="submission" date="2022-07" db="EMBL/GenBank/DDBJ databases">
        <title>Phylogenomic reconstructions and comparative analyses of Kickxellomycotina fungi.</title>
        <authorList>
            <person name="Reynolds N.K."/>
            <person name="Stajich J.E."/>
            <person name="Barry K."/>
            <person name="Grigoriev I.V."/>
            <person name="Crous P."/>
            <person name="Smith M.E."/>
        </authorList>
    </citation>
    <scope>NUCLEOTIDE SEQUENCE</scope>
    <source>
        <strain evidence="6">NRRL 1565</strain>
    </source>
</reference>